<dbReference type="PANTHER" id="PTHR30161">
    <property type="entry name" value="FLAGELLAR EXPORT PROTEIN, MEMBRANE FLHA SUBUNIT-RELATED"/>
    <property type="match status" value="1"/>
</dbReference>
<accession>A0ABR6HUQ7</accession>
<feature type="transmembrane region" description="Helical" evidence="7">
    <location>
        <begin position="249"/>
        <end position="270"/>
    </location>
</feature>
<evidence type="ECO:0000256" key="6">
    <source>
        <dbReference type="ARBA" id="ARBA00023136"/>
    </source>
</evidence>
<evidence type="ECO:0000256" key="2">
    <source>
        <dbReference type="ARBA" id="ARBA00008835"/>
    </source>
</evidence>
<feature type="transmembrane region" description="Helical" evidence="7">
    <location>
        <begin position="76"/>
        <end position="96"/>
    </location>
</feature>
<keyword evidence="3" id="KW-1003">Cell membrane</keyword>
<feature type="transmembrane region" description="Helical" evidence="7">
    <location>
        <begin position="208"/>
        <end position="229"/>
    </location>
</feature>
<dbReference type="PIRSF" id="PIRSF005419">
    <property type="entry name" value="FlhA"/>
    <property type="match status" value="1"/>
</dbReference>
<dbReference type="Gene3D" id="3.40.50.12790">
    <property type="entry name" value="FHIPEP family, domain 4"/>
    <property type="match status" value="1"/>
</dbReference>
<gene>
    <name evidence="8" type="ORF">FHS52_000334</name>
</gene>
<dbReference type="PROSITE" id="PS00994">
    <property type="entry name" value="FHIPEP"/>
    <property type="match status" value="1"/>
</dbReference>
<dbReference type="Pfam" id="PF00771">
    <property type="entry name" value="FHIPEP"/>
    <property type="match status" value="1"/>
</dbReference>
<comment type="caution">
    <text evidence="8">The sequence shown here is derived from an EMBL/GenBank/DDBJ whole genome shotgun (WGS) entry which is preliminary data.</text>
</comment>
<feature type="transmembrane region" description="Helical" evidence="7">
    <location>
        <begin position="116"/>
        <end position="139"/>
    </location>
</feature>
<evidence type="ECO:0000256" key="3">
    <source>
        <dbReference type="ARBA" id="ARBA00022475"/>
    </source>
</evidence>
<feature type="transmembrane region" description="Helical" evidence="7">
    <location>
        <begin position="290"/>
        <end position="323"/>
    </location>
</feature>
<dbReference type="PRINTS" id="PR00949">
    <property type="entry name" value="TYPE3IMAPROT"/>
</dbReference>
<dbReference type="InterPro" id="IPR042193">
    <property type="entry name" value="FHIPEP_3"/>
</dbReference>
<dbReference type="InterPro" id="IPR001712">
    <property type="entry name" value="T3SS_FHIPEP"/>
</dbReference>
<dbReference type="InterPro" id="IPR042196">
    <property type="entry name" value="FHIPEP_4"/>
</dbReference>
<keyword evidence="6 7" id="KW-0472">Membrane</keyword>
<evidence type="ECO:0000256" key="1">
    <source>
        <dbReference type="ARBA" id="ARBA00004651"/>
    </source>
</evidence>
<reference evidence="8 9" key="1">
    <citation type="submission" date="2020-08" db="EMBL/GenBank/DDBJ databases">
        <title>Genomic Encyclopedia of Type Strains, Phase IV (KMG-IV): sequencing the most valuable type-strain genomes for metagenomic binning, comparative biology and taxonomic classification.</title>
        <authorList>
            <person name="Goeker M."/>
        </authorList>
    </citation>
    <scope>NUCLEOTIDE SEQUENCE [LARGE SCALE GENOMIC DNA]</scope>
    <source>
        <strain evidence="8 9">DSM 8510</strain>
    </source>
</reference>
<keyword evidence="9" id="KW-1185">Reference proteome</keyword>
<protein>
    <submittedName>
        <fullName evidence="8">Flagellar biosynthesis protein FlhA</fullName>
    </submittedName>
</protein>
<evidence type="ECO:0000256" key="4">
    <source>
        <dbReference type="ARBA" id="ARBA00022692"/>
    </source>
</evidence>
<name>A0ABR6HUQ7_9SPHN</name>
<feature type="transmembrane region" description="Helical" evidence="7">
    <location>
        <begin position="12"/>
        <end position="35"/>
    </location>
</feature>
<keyword evidence="4 7" id="KW-0812">Transmembrane</keyword>
<proteinExistence type="inferred from homology"/>
<feature type="transmembrane region" description="Helical" evidence="7">
    <location>
        <begin position="41"/>
        <end position="64"/>
    </location>
</feature>
<dbReference type="InterPro" id="IPR025505">
    <property type="entry name" value="FHIPEP_CS"/>
</dbReference>
<keyword evidence="8" id="KW-0966">Cell projection</keyword>
<evidence type="ECO:0000313" key="9">
    <source>
        <dbReference type="Proteomes" id="UP000548685"/>
    </source>
</evidence>
<dbReference type="EMBL" id="JACICE010000001">
    <property type="protein sequence ID" value="MBB3774391.1"/>
    <property type="molecule type" value="Genomic_DNA"/>
</dbReference>
<keyword evidence="8" id="KW-0969">Cilium</keyword>
<evidence type="ECO:0000256" key="7">
    <source>
        <dbReference type="SAM" id="Phobius"/>
    </source>
</evidence>
<organism evidence="8 9">
    <name type="scientific">Erythrobacter ramosus</name>
    <dbReference type="NCBI Taxonomy" id="35811"/>
    <lineage>
        <taxon>Bacteria</taxon>
        <taxon>Pseudomonadati</taxon>
        <taxon>Pseudomonadota</taxon>
        <taxon>Alphaproteobacteria</taxon>
        <taxon>Sphingomonadales</taxon>
        <taxon>Erythrobacteraceae</taxon>
        <taxon>Erythrobacter/Porphyrobacter group</taxon>
        <taxon>Erythrobacter</taxon>
    </lineage>
</organism>
<dbReference type="Gene3D" id="3.40.30.60">
    <property type="entry name" value="FHIPEP family, domain 1"/>
    <property type="match status" value="1"/>
</dbReference>
<dbReference type="InterPro" id="IPR042194">
    <property type="entry name" value="FHIPEP_1"/>
</dbReference>
<comment type="subcellular location">
    <subcellularLocation>
        <location evidence="1">Cell membrane</location>
        <topology evidence="1">Multi-pass membrane protein</topology>
    </subcellularLocation>
</comment>
<evidence type="ECO:0000256" key="5">
    <source>
        <dbReference type="ARBA" id="ARBA00022989"/>
    </source>
</evidence>
<dbReference type="Gene3D" id="1.10.8.540">
    <property type="entry name" value="FHIPEP family, domain 3"/>
    <property type="match status" value="1"/>
</dbReference>
<comment type="similarity">
    <text evidence="2">Belongs to the FHIPEP (flagella/HR/invasion proteins export pore) family.</text>
</comment>
<sequence>MTQTVMAATPLARFGTASAALALPVGIFALLALMVLPIPALLLDIFFVLNIAISIAVLMVALNARRPLDFSSFPSVLLFATLMRLALNVASTRVVLVHGHEGGAAAGEVIESFAAFLVGGNFAVGLFVFAILMIINMIVITKGAGRVSEVSARFVLDALPGKQMAIDADIAAGLVTADEARERRREVTVEADFYGSMDGASKFVKGDAVAALLILGVNIIAGFAIGMISHGLSAAEAGEAYVTLAVGDALVAQVPALLLSIAAAAIVTRVSDQRDLAGQIGGQFADPRGWLPVALILGAVGVVPAMPQLFFLPGAAIAAAIWWHLKRRAAAPAPIIETTEEVSPDHIALADVADGTLVTIELGYGIVGLVDAAQGAPLITRITGIRKQLSRDLGFVLPQFRIRDSLDLAAQNYAVLMGGVSIARGSVRPGKMLAIDAGDVRPGHGLTGEPTRDPSFDCPALWIPPSARDHAVSEGFLVVDPASVIATHANQALLAEAHQLLGPDEVREWVDGLKARAPALVEAVTPDPLPLAALTRTLRALMADGIGLAHPQPLFTSLALALQRTADFDAVIDTVRADMAARLVARIAAPGESLKVITLDAGLESAILGGMIDPATGQPLIEPDCGSMIVREASRIADREGSPIALIVQPPVRRALATLLKTRAPRCLVLSIAELPAGQPIAVVGVIGAPDEAPELAPPAPEGLAA</sequence>
<dbReference type="Proteomes" id="UP000548685">
    <property type="component" value="Unassembled WGS sequence"/>
</dbReference>
<evidence type="ECO:0000313" key="8">
    <source>
        <dbReference type="EMBL" id="MBB3774391.1"/>
    </source>
</evidence>
<keyword evidence="8" id="KW-0282">Flagellum</keyword>
<keyword evidence="5 7" id="KW-1133">Transmembrane helix</keyword>
<dbReference type="PANTHER" id="PTHR30161:SF1">
    <property type="entry name" value="FLAGELLAR BIOSYNTHESIS PROTEIN FLHA-RELATED"/>
    <property type="match status" value="1"/>
</dbReference>